<dbReference type="SUPFAM" id="SSF158745">
    <property type="entry name" value="LanC-like"/>
    <property type="match status" value="1"/>
</dbReference>
<evidence type="ECO:0000313" key="3">
    <source>
        <dbReference type="EMBL" id="MBA4492712.1"/>
    </source>
</evidence>
<evidence type="ECO:0000259" key="2">
    <source>
        <dbReference type="Pfam" id="PF13575"/>
    </source>
</evidence>
<dbReference type="InterPro" id="IPR012341">
    <property type="entry name" value="6hp_glycosidase-like_sf"/>
</dbReference>
<sequence length="1061" mass="122633">MKWKKALYIDERQLSTEENQNLIESIPYWKSLFDNDVESFEKSLQTIFNIDQDQLIHLSANSKSDEIMDWVSLYEELISGKYRDIKLPSFPVKPEKETVMSFIQFYQPFLQLSLGKLKERISSQFLTDRLIQSLLSHLIDSLFLLSYRTLILELHVAKISNQLQGETPEERYQYYTDSLLSNPSFIQSFYEEYIVLIRLLLTHIQNWIGHVSEIFQRIEEDSPLLSKQFNRGRKIGNINQIDLGLGDSHKKGRGVALIEFDSKLRIVYKPRPLKIDAQFQELIKWINEKRPNEENQRVVQVADRGSYGWVEFIEYKDCLQQKEVIRFYKRIGSLLALLYVLNSVDFHHENLIAHGEYPVLIDLESIFHQHPYSVQYTKSAFDQASKLLQRSVQSTHMLPFLIYYQNDPKLKGIDLSGLGGGEEQVYPFKINKITKRNTDSMKIEKDYPLVQPQKNQPRLQGEIIDITHYLENIESGFESMYKWLLSHKNEFKEQLQRFHHVEVRSILRNTSYYSELLENSRHPDFLRNGIDRDLCFLRLWLTSKEHDFFKKIVHSEKRDMLNGDIPYFIFRTNEKHLWDSEGQCFNNFFKESALDIVNDKLNSLSEEDCQEQLQVIRMSMLANNNARHDAEVASVIPQLGEKAFLEKKELLKEAEKIGDYLLSKAVRGFNDDGHEELSWISTVIEGTNELTWRISPVGPDLYNGNSGIALFFGYLAELTGRNEFKEASIKSLRPVRDVLKDFKNNGNIQEIQIPIGAFAGISGYLYTLSQLSSLWNDSHLMKEVLSSLTILEKMIPNDNMYDIISGSASTIAVLLGIYKQTEYQPALEYAKQCANHLLSKSEKFEVGIAWRQEWDSKAYTGFSHGTAGIAAMLGQLYKYSPNDELKNSIFQALAYERKYFDTKERNWRSPGRDILSVAWCHGAPGILLSRLLLKNVGIEDQLLNQEIEIALQTTLDLGFGNNRSLCHGDFGQIEILRFASQVLQEEKWLELANSASRQVLQVIREKNWQKGVSRGVESVGLMTGLAGYGYGLLKQYSPSNVPSILYLEPATSIQHTKIANN</sequence>
<dbReference type="CDD" id="cd04792">
    <property type="entry name" value="LanM-like"/>
    <property type="match status" value="1"/>
</dbReference>
<dbReference type="Pfam" id="PF05147">
    <property type="entry name" value="LANC_like"/>
    <property type="match status" value="1"/>
</dbReference>
<dbReference type="Pfam" id="PF13575">
    <property type="entry name" value="DUF4135"/>
    <property type="match status" value="1"/>
</dbReference>
<dbReference type="GO" id="GO:0005886">
    <property type="term" value="C:plasma membrane"/>
    <property type="evidence" value="ECO:0007669"/>
    <property type="project" value="TreeGrafter"/>
</dbReference>
<evidence type="ECO:0000313" key="4">
    <source>
        <dbReference type="Proteomes" id="UP000535491"/>
    </source>
</evidence>
<dbReference type="GO" id="GO:0046872">
    <property type="term" value="F:metal ion binding"/>
    <property type="evidence" value="ECO:0007669"/>
    <property type="project" value="UniProtKB-KW"/>
</dbReference>
<dbReference type="PIRSF" id="PIRSF037228">
    <property type="entry name" value="Lant_mod_RumM"/>
    <property type="match status" value="1"/>
</dbReference>
<dbReference type="InterPro" id="IPR025410">
    <property type="entry name" value="Lant_dehyd"/>
</dbReference>
<feature type="domain" description="Lantibiotic biosynthesis protein dehydration" evidence="2">
    <location>
        <begin position="193"/>
        <end position="570"/>
    </location>
</feature>
<reference evidence="3 4" key="1">
    <citation type="submission" date="2020-07" db="EMBL/GenBank/DDBJ databases">
        <authorList>
            <person name="Feng H."/>
        </authorList>
    </citation>
    <scope>NUCLEOTIDE SEQUENCE [LARGE SCALE GENOMIC DNA]</scope>
    <source>
        <strain evidence="4">s-10</strain>
    </source>
</reference>
<dbReference type="SMART" id="SM01260">
    <property type="entry name" value="LANC_like"/>
    <property type="match status" value="1"/>
</dbReference>
<dbReference type="GO" id="GO:0031179">
    <property type="term" value="P:peptide modification"/>
    <property type="evidence" value="ECO:0007669"/>
    <property type="project" value="InterPro"/>
</dbReference>
<dbReference type="PANTHER" id="PTHR12736">
    <property type="entry name" value="LANC-LIKE PROTEIN"/>
    <property type="match status" value="1"/>
</dbReference>
<dbReference type="EMBL" id="JACEIQ010000001">
    <property type="protein sequence ID" value="MBA4492712.1"/>
    <property type="molecule type" value="Genomic_DNA"/>
</dbReference>
<proteinExistence type="predicted"/>
<dbReference type="PANTHER" id="PTHR12736:SF7">
    <property type="entry name" value="LANC-LIKE PROTEIN 3"/>
    <property type="match status" value="1"/>
</dbReference>
<keyword evidence="4" id="KW-1185">Reference proteome</keyword>
<gene>
    <name evidence="3" type="primary">lanM</name>
    <name evidence="3" type="ORF">H1191_00070</name>
</gene>
<accession>A0A7W1WMN4</accession>
<dbReference type="PRINTS" id="PR01950">
    <property type="entry name" value="LANCSUPER"/>
</dbReference>
<organism evidence="3 4">
    <name type="scientific">Paenactinomyces guangxiensis</name>
    <dbReference type="NCBI Taxonomy" id="1490290"/>
    <lineage>
        <taxon>Bacteria</taxon>
        <taxon>Bacillati</taxon>
        <taxon>Bacillota</taxon>
        <taxon>Bacilli</taxon>
        <taxon>Bacillales</taxon>
        <taxon>Thermoactinomycetaceae</taxon>
        <taxon>Paenactinomyces</taxon>
    </lineage>
</organism>
<dbReference type="InterPro" id="IPR007822">
    <property type="entry name" value="LANC-like"/>
</dbReference>
<comment type="caution">
    <text evidence="3">The sequence shown here is derived from an EMBL/GenBank/DDBJ whole genome shotgun (WGS) entry which is preliminary data.</text>
</comment>
<feature type="binding site" evidence="1">
    <location>
        <position position="966"/>
    </location>
    <ligand>
        <name>Zn(2+)</name>
        <dbReference type="ChEBI" id="CHEBI:29105"/>
    </ligand>
</feature>
<protein>
    <submittedName>
        <fullName evidence="3">Type 2 lantipeptide synthetase LanM</fullName>
    </submittedName>
</protein>
<dbReference type="Gene3D" id="1.50.10.10">
    <property type="match status" value="1"/>
</dbReference>
<keyword evidence="1" id="KW-0862">Zinc</keyword>
<dbReference type="Proteomes" id="UP000535491">
    <property type="component" value="Unassembled WGS sequence"/>
</dbReference>
<feature type="binding site" evidence="1">
    <location>
        <position position="967"/>
    </location>
    <ligand>
        <name>Zn(2+)</name>
        <dbReference type="ChEBI" id="CHEBI:29105"/>
    </ligand>
</feature>
<evidence type="ECO:0000256" key="1">
    <source>
        <dbReference type="PIRSR" id="PIRSR607822-1"/>
    </source>
</evidence>
<keyword evidence="1" id="KW-0479">Metal-binding</keyword>
<name>A0A7W1WMN4_9BACL</name>
<dbReference type="NCBIfam" id="TIGR03897">
    <property type="entry name" value="lanti_2_LanM"/>
    <property type="match status" value="1"/>
</dbReference>
<dbReference type="RefSeq" id="WP_181749953.1">
    <property type="nucleotide sequence ID" value="NZ_JACEIQ010000001.1"/>
</dbReference>
<dbReference type="AlphaFoldDB" id="A0A7W1WMN4"/>
<dbReference type="GO" id="GO:0005975">
    <property type="term" value="P:carbohydrate metabolic process"/>
    <property type="evidence" value="ECO:0007669"/>
    <property type="project" value="InterPro"/>
</dbReference>
<feature type="binding site" evidence="1">
    <location>
        <position position="920"/>
    </location>
    <ligand>
        <name>Zn(2+)</name>
        <dbReference type="ChEBI" id="CHEBI:29105"/>
    </ligand>
</feature>
<dbReference type="InterPro" id="IPR017146">
    <property type="entry name" value="Lanti_2_LanM"/>
</dbReference>